<sequence>MTKTPMYLPSVFPAGPGGGNPAPIWLNADTLTSAQMQAMTKEQGYESGFVLTPQDPANHLRLRFFVPEHEMSMCGHATIGALWVLRALGRLPAADTLRIETASGLVTARVPADGGAIAISQPWGIRAALAPEHLADLARVLNVEPEQVEEAANGCTSRVKTVIRLAHAEVLQRLEPDWNAVAALCETLDSTGLYPFAWGTDPWLVHARQFPRNSGYPEDAATGIAAAALACALSLAGQLPQPRGVLRVRQGEAMGRPSEIEVEVDASARSCWIRGICTLEPEIAA</sequence>
<organism evidence="4 5">
    <name type="scientific">Pseudooceanicola albus</name>
    <dbReference type="NCBI Taxonomy" id="2692189"/>
    <lineage>
        <taxon>Bacteria</taxon>
        <taxon>Pseudomonadati</taxon>
        <taxon>Pseudomonadota</taxon>
        <taxon>Alphaproteobacteria</taxon>
        <taxon>Rhodobacterales</taxon>
        <taxon>Paracoccaceae</taxon>
        <taxon>Pseudooceanicola</taxon>
    </lineage>
</organism>
<dbReference type="PIRSF" id="PIRSF016184">
    <property type="entry name" value="PhzC_PhzF"/>
    <property type="match status" value="1"/>
</dbReference>
<evidence type="ECO:0000313" key="4">
    <source>
        <dbReference type="EMBL" id="MXN17723.1"/>
    </source>
</evidence>
<dbReference type="InterPro" id="IPR003719">
    <property type="entry name" value="Phenazine_PhzF-like"/>
</dbReference>
<keyword evidence="2 4" id="KW-0413">Isomerase</keyword>
<dbReference type="Gene3D" id="3.10.310.10">
    <property type="entry name" value="Diaminopimelate Epimerase, Chain A, domain 1"/>
    <property type="match status" value="2"/>
</dbReference>
<reference evidence="4 5" key="1">
    <citation type="submission" date="2019-12" db="EMBL/GenBank/DDBJ databases">
        <authorList>
            <person name="Li M."/>
        </authorList>
    </citation>
    <scope>NUCLEOTIDE SEQUENCE [LARGE SCALE GENOMIC DNA]</scope>
    <source>
        <strain evidence="4 5">GBMRC 2024</strain>
    </source>
</reference>
<keyword evidence="5" id="KW-1185">Reference proteome</keyword>
<dbReference type="AlphaFoldDB" id="A0A6L7G516"/>
<protein>
    <submittedName>
        <fullName evidence="4">PhzF family phenazine biosynthesis isomerase</fullName>
    </submittedName>
</protein>
<comment type="caution">
    <text evidence="4">The sequence shown here is derived from an EMBL/GenBank/DDBJ whole genome shotgun (WGS) entry which is preliminary data.</text>
</comment>
<dbReference type="GO" id="GO:0016853">
    <property type="term" value="F:isomerase activity"/>
    <property type="evidence" value="ECO:0007669"/>
    <property type="project" value="UniProtKB-KW"/>
</dbReference>
<dbReference type="RefSeq" id="WP_160893343.1">
    <property type="nucleotide sequence ID" value="NZ_WUMU01000006.1"/>
</dbReference>
<dbReference type="Pfam" id="PF02567">
    <property type="entry name" value="PhzC-PhzF"/>
    <property type="match status" value="1"/>
</dbReference>
<proteinExistence type="inferred from homology"/>
<dbReference type="PANTHER" id="PTHR13774">
    <property type="entry name" value="PHENAZINE BIOSYNTHESIS PROTEIN"/>
    <property type="match status" value="1"/>
</dbReference>
<evidence type="ECO:0000256" key="3">
    <source>
        <dbReference type="PIRSR" id="PIRSR016184-1"/>
    </source>
</evidence>
<dbReference type="GO" id="GO:0005737">
    <property type="term" value="C:cytoplasm"/>
    <property type="evidence" value="ECO:0007669"/>
    <property type="project" value="TreeGrafter"/>
</dbReference>
<dbReference type="PANTHER" id="PTHR13774:SF39">
    <property type="entry name" value="BIOSYNTHESIS PROTEIN, PUTATIVE-RELATED"/>
    <property type="match status" value="1"/>
</dbReference>
<accession>A0A6L7G516</accession>
<evidence type="ECO:0000313" key="5">
    <source>
        <dbReference type="Proteomes" id="UP000477911"/>
    </source>
</evidence>
<evidence type="ECO:0000256" key="2">
    <source>
        <dbReference type="ARBA" id="ARBA00023235"/>
    </source>
</evidence>
<comment type="similarity">
    <text evidence="1">Belongs to the PhzF family.</text>
</comment>
<feature type="active site" evidence="3">
    <location>
        <position position="46"/>
    </location>
</feature>
<gene>
    <name evidence="4" type="ORF">GR170_07755</name>
</gene>
<dbReference type="EMBL" id="WUMU01000006">
    <property type="protein sequence ID" value="MXN17723.1"/>
    <property type="molecule type" value="Genomic_DNA"/>
</dbReference>
<dbReference type="SUPFAM" id="SSF54506">
    <property type="entry name" value="Diaminopimelate epimerase-like"/>
    <property type="match status" value="1"/>
</dbReference>
<name>A0A6L7G516_9RHOB</name>
<dbReference type="NCBIfam" id="TIGR00654">
    <property type="entry name" value="PhzF_family"/>
    <property type="match status" value="1"/>
</dbReference>
<dbReference type="Proteomes" id="UP000477911">
    <property type="component" value="Unassembled WGS sequence"/>
</dbReference>
<evidence type="ECO:0000256" key="1">
    <source>
        <dbReference type="ARBA" id="ARBA00008270"/>
    </source>
</evidence>